<dbReference type="Proteomes" id="UP001164743">
    <property type="component" value="Chromosome 14A"/>
</dbReference>
<keyword evidence="4" id="KW-1185">Reference proteome</keyword>
<feature type="compositionally biased region" description="Basic and acidic residues" evidence="2">
    <location>
        <begin position="542"/>
        <end position="552"/>
    </location>
</feature>
<dbReference type="GeneID" id="77804079"/>
<feature type="region of interest" description="Disordered" evidence="2">
    <location>
        <begin position="542"/>
        <end position="566"/>
    </location>
</feature>
<proteinExistence type="inferred from homology"/>
<accession>A0ABY7D1X1</accession>
<name>A0ABY7D1X1_9BASI</name>
<comment type="similarity">
    <text evidence="1">Belongs to the TTI2 family.</text>
</comment>
<dbReference type="Pfam" id="PF10521">
    <property type="entry name" value="Tti2"/>
    <property type="match status" value="1"/>
</dbReference>
<dbReference type="InterPro" id="IPR018870">
    <property type="entry name" value="Tti2"/>
</dbReference>
<dbReference type="PANTHER" id="PTHR32226">
    <property type="entry name" value="TELO2-INTERACTING PROTEIN 2"/>
    <property type="match status" value="1"/>
</dbReference>
<organism evidence="3 4">
    <name type="scientific">Puccinia triticina</name>
    <dbReference type="NCBI Taxonomy" id="208348"/>
    <lineage>
        <taxon>Eukaryota</taxon>
        <taxon>Fungi</taxon>
        <taxon>Dikarya</taxon>
        <taxon>Basidiomycota</taxon>
        <taxon>Pucciniomycotina</taxon>
        <taxon>Pucciniomycetes</taxon>
        <taxon>Pucciniales</taxon>
        <taxon>Pucciniaceae</taxon>
        <taxon>Puccinia</taxon>
    </lineage>
</organism>
<dbReference type="PANTHER" id="PTHR32226:SF2">
    <property type="entry name" value="TELO2-INTERACTING PROTEIN 2"/>
    <property type="match status" value="1"/>
</dbReference>
<dbReference type="RefSeq" id="XP_053027136.1">
    <property type="nucleotide sequence ID" value="XM_053163184.1"/>
</dbReference>
<evidence type="ECO:0000313" key="3">
    <source>
        <dbReference type="EMBL" id="WAQ91581.1"/>
    </source>
</evidence>
<gene>
    <name evidence="3" type="ORF">PtA15_14A465</name>
</gene>
<sequence length="591" mass="67011">MAPWTLHTPTNGGRKMNDSSDEWAALMTTLAELDRSLETGQAPPPERDELDGRLTRSIRKALKTNARAELGPDAVAEVASSSTAALRKLAGHIKIDSRIYYNPRELERTADLIQNQIESTRILDRNIRLVSSLTDLLETVFENQTGDEDESQLQSCFECRCEMIYRLACWCSVGYSNDEWDLDPELRKIIDTTIDRLWRMPYSVNKVPVRGWNIDLEIAYIVLDTQIKPLFTAQKTFSRHVNPATGRKIERKEEHLLGPSSDSLDEPAWKLEGIGLWNAMCIVLDRLHHDPGLKEIWPLLIPPIVTLVESTMPHYRLRGIQLSICLLRNVQPLLICQTGINSILQNAFSTTFSLLNIQQTYALLDAAFEATRLLIDVEWRASRQTARDQAARYLHLNRLIEQAIFNALTFGKGQGQPGQVELHLFAVSRFIEITRDLGYGIGRYIRVILPYLCETLLSLTLSRSSYLVVIEINKLLQLLFAMCADLLVEWRSRLVAVYATCWLEWRRAGADEADGPGHVLSEPEVEAVRQSTIEDTLKSFVKPDHASGDERSGGSNQEEGQRQEELLKMIKTVRETDPLLDELFGPLFVSS</sequence>
<evidence type="ECO:0000256" key="2">
    <source>
        <dbReference type="SAM" id="MobiDB-lite"/>
    </source>
</evidence>
<dbReference type="EMBL" id="CP110434">
    <property type="protein sequence ID" value="WAQ91581.1"/>
    <property type="molecule type" value="Genomic_DNA"/>
</dbReference>
<reference evidence="3" key="1">
    <citation type="submission" date="2022-10" db="EMBL/GenBank/DDBJ databases">
        <title>Puccinia triticina Genome sequencing and assembly.</title>
        <authorList>
            <person name="Li C."/>
        </authorList>
    </citation>
    <scope>NUCLEOTIDE SEQUENCE</scope>
    <source>
        <strain evidence="3">Pt15</strain>
    </source>
</reference>
<evidence type="ECO:0000313" key="4">
    <source>
        <dbReference type="Proteomes" id="UP001164743"/>
    </source>
</evidence>
<protein>
    <submittedName>
        <fullName evidence="3">Uncharacterized protein</fullName>
    </submittedName>
</protein>
<evidence type="ECO:0000256" key="1">
    <source>
        <dbReference type="ARBA" id="ARBA00034736"/>
    </source>
</evidence>